<dbReference type="EMBL" id="VSWD01000013">
    <property type="protein sequence ID" value="KAK3084207.1"/>
    <property type="molecule type" value="Genomic_DNA"/>
</dbReference>
<dbReference type="Gene3D" id="2.120.10.30">
    <property type="entry name" value="TolB, C-terminal domain"/>
    <property type="match status" value="1"/>
</dbReference>
<gene>
    <name evidence="1" type="ORF">FSP39_010060</name>
</gene>
<name>A0AA88XW65_PINIB</name>
<organism evidence="1 2">
    <name type="scientific">Pinctada imbricata</name>
    <name type="common">Atlantic pearl-oyster</name>
    <name type="synonym">Pinctada martensii</name>
    <dbReference type="NCBI Taxonomy" id="66713"/>
    <lineage>
        <taxon>Eukaryota</taxon>
        <taxon>Metazoa</taxon>
        <taxon>Spiralia</taxon>
        <taxon>Lophotrochozoa</taxon>
        <taxon>Mollusca</taxon>
        <taxon>Bivalvia</taxon>
        <taxon>Autobranchia</taxon>
        <taxon>Pteriomorphia</taxon>
        <taxon>Pterioida</taxon>
        <taxon>Pterioidea</taxon>
        <taxon>Pteriidae</taxon>
        <taxon>Pinctada</taxon>
    </lineage>
</organism>
<dbReference type="AlphaFoldDB" id="A0AA88XW65"/>
<comment type="caution">
    <text evidence="1">The sequence shown here is derived from an EMBL/GenBank/DDBJ whole genome shotgun (WGS) entry which is preliminary data.</text>
</comment>
<dbReference type="Proteomes" id="UP001186944">
    <property type="component" value="Unassembled WGS sequence"/>
</dbReference>
<sequence length="286" mass="31727">MFVPGDLQLIMENLGQLQTSSMSKPTNHTAPILVSRFACPLPGNTKICISKEGDVWLGGHKSRELVKVDIKGQVLRRREIQNEPNGLSMMECGDVIISPRSCDSRSVSRLLEDDREHHLFDTSPSYSAGVSVTIEQEILTCTVDGRVVRINGDGTNVQQIYKGSGEWSALHAVESTDGSIYISDPSHSAIVMSSKYGKVLSTITHTTDVQQFGRPWGMVVDKMYNILCADFDNNCVYTTHQNEQMRELVGRSHGIQSPTWLAVDNDNNLWITQKNGIINVVKYLAS</sequence>
<dbReference type="InterPro" id="IPR011042">
    <property type="entry name" value="6-blade_b-propeller_TolB-like"/>
</dbReference>
<proteinExistence type="predicted"/>
<reference evidence="1" key="1">
    <citation type="submission" date="2019-08" db="EMBL/GenBank/DDBJ databases">
        <title>The improved chromosome-level genome for the pearl oyster Pinctada fucata martensii using PacBio sequencing and Hi-C.</title>
        <authorList>
            <person name="Zheng Z."/>
        </authorList>
    </citation>
    <scope>NUCLEOTIDE SEQUENCE</scope>
    <source>
        <strain evidence="1">ZZ-2019</strain>
        <tissue evidence="1">Adductor muscle</tissue>
    </source>
</reference>
<keyword evidence="2" id="KW-1185">Reference proteome</keyword>
<evidence type="ECO:0000313" key="1">
    <source>
        <dbReference type="EMBL" id="KAK3084207.1"/>
    </source>
</evidence>
<protein>
    <recommendedName>
        <fullName evidence="3">Tripartite motif-containing protein 2</fullName>
    </recommendedName>
</protein>
<accession>A0AA88XW65</accession>
<dbReference type="SUPFAM" id="SSF101898">
    <property type="entry name" value="NHL repeat"/>
    <property type="match status" value="1"/>
</dbReference>
<evidence type="ECO:0008006" key="3">
    <source>
        <dbReference type="Google" id="ProtNLM"/>
    </source>
</evidence>
<evidence type="ECO:0000313" key="2">
    <source>
        <dbReference type="Proteomes" id="UP001186944"/>
    </source>
</evidence>